<dbReference type="FunFam" id="3.30.70.270:FF:000020">
    <property type="entry name" value="Transposon Tf2-6 polyprotein-like Protein"/>
    <property type="match status" value="1"/>
</dbReference>
<protein>
    <submittedName>
        <fullName evidence="1">Retrovirus-related Pol polyprotein from transposon opus</fullName>
    </submittedName>
</protein>
<proteinExistence type="predicted"/>
<dbReference type="InterPro" id="IPR043502">
    <property type="entry name" value="DNA/RNA_pol_sf"/>
</dbReference>
<dbReference type="Gene3D" id="3.30.70.270">
    <property type="match status" value="1"/>
</dbReference>
<evidence type="ECO:0000313" key="1">
    <source>
        <dbReference type="EMBL" id="KYP55099.1"/>
    </source>
</evidence>
<evidence type="ECO:0000313" key="2">
    <source>
        <dbReference type="Proteomes" id="UP000075243"/>
    </source>
</evidence>
<name>A0A151SK20_CAJCA</name>
<dbReference type="InterPro" id="IPR050951">
    <property type="entry name" value="Retrovirus_Pol_polyprotein"/>
</dbReference>
<dbReference type="EMBL" id="CM003613">
    <property type="protein sequence ID" value="KYP55099.1"/>
    <property type="molecule type" value="Genomic_DNA"/>
</dbReference>
<feature type="non-terminal residue" evidence="1">
    <location>
        <position position="1"/>
    </location>
</feature>
<reference evidence="1 2" key="1">
    <citation type="journal article" date="2012" name="Nat. Biotechnol.">
        <title>Draft genome sequence of pigeonpea (Cajanus cajan), an orphan legume crop of resource-poor farmers.</title>
        <authorList>
            <person name="Varshney R.K."/>
            <person name="Chen W."/>
            <person name="Li Y."/>
            <person name="Bharti A.K."/>
            <person name="Saxena R.K."/>
            <person name="Schlueter J.A."/>
            <person name="Donoghue M.T."/>
            <person name="Azam S."/>
            <person name="Fan G."/>
            <person name="Whaley A.M."/>
            <person name="Farmer A.D."/>
            <person name="Sheridan J."/>
            <person name="Iwata A."/>
            <person name="Tuteja R."/>
            <person name="Penmetsa R.V."/>
            <person name="Wu W."/>
            <person name="Upadhyaya H.D."/>
            <person name="Yang S.P."/>
            <person name="Shah T."/>
            <person name="Saxena K.B."/>
            <person name="Michael T."/>
            <person name="McCombie W.R."/>
            <person name="Yang B."/>
            <person name="Zhang G."/>
            <person name="Yang H."/>
            <person name="Wang J."/>
            <person name="Spillane C."/>
            <person name="Cook D.R."/>
            <person name="May G.D."/>
            <person name="Xu X."/>
            <person name="Jackson S.A."/>
        </authorList>
    </citation>
    <scope>NUCLEOTIDE SEQUENCE [LARGE SCALE GENOMIC DNA]</scope>
    <source>
        <strain evidence="2">cv. Asha</strain>
    </source>
</reference>
<dbReference type="AlphaFoldDB" id="A0A151SK20"/>
<gene>
    <name evidence="1" type="ORF">KK1_001304</name>
</gene>
<dbReference type="OMA" id="WTQATHT"/>
<organism evidence="1 2">
    <name type="scientific">Cajanus cajan</name>
    <name type="common">Pigeon pea</name>
    <name type="synonym">Cajanus indicus</name>
    <dbReference type="NCBI Taxonomy" id="3821"/>
    <lineage>
        <taxon>Eukaryota</taxon>
        <taxon>Viridiplantae</taxon>
        <taxon>Streptophyta</taxon>
        <taxon>Embryophyta</taxon>
        <taxon>Tracheophyta</taxon>
        <taxon>Spermatophyta</taxon>
        <taxon>Magnoliopsida</taxon>
        <taxon>eudicotyledons</taxon>
        <taxon>Gunneridae</taxon>
        <taxon>Pentapetalae</taxon>
        <taxon>rosids</taxon>
        <taxon>fabids</taxon>
        <taxon>Fabales</taxon>
        <taxon>Fabaceae</taxon>
        <taxon>Papilionoideae</taxon>
        <taxon>50 kb inversion clade</taxon>
        <taxon>NPAAA clade</taxon>
        <taxon>indigoferoid/millettioid clade</taxon>
        <taxon>Phaseoleae</taxon>
        <taxon>Cajanus</taxon>
    </lineage>
</organism>
<accession>A0A151SK20</accession>
<dbReference type="PANTHER" id="PTHR37984:SF5">
    <property type="entry name" value="PROTEIN NYNRIN-LIKE"/>
    <property type="match status" value="1"/>
</dbReference>
<dbReference type="Proteomes" id="UP000075243">
    <property type="component" value="Chromosome 11"/>
</dbReference>
<sequence>EKCHFIVQERIVLGHKMFSKGIEVDQTKVDLIKKLPLPTNVKRVRSFLGHAEFYQRFIKDFSKVAKPMINLLNKDSSFVFDNLCLQELNTLKEKLLSVPIMIALVWGKNLN</sequence>
<dbReference type="InterPro" id="IPR043128">
    <property type="entry name" value="Rev_trsase/Diguanyl_cyclase"/>
</dbReference>
<dbReference type="STRING" id="3821.A0A151SK20"/>
<dbReference type="Gramene" id="C.cajan_01272.t">
    <property type="protein sequence ID" value="C.cajan_01272.t.cds1"/>
    <property type="gene ID" value="C.cajan_01272"/>
</dbReference>
<keyword evidence="2" id="KW-1185">Reference proteome</keyword>
<dbReference type="SUPFAM" id="SSF56672">
    <property type="entry name" value="DNA/RNA polymerases"/>
    <property type="match status" value="1"/>
</dbReference>
<dbReference type="PANTHER" id="PTHR37984">
    <property type="entry name" value="PROTEIN CBG26694"/>
    <property type="match status" value="1"/>
</dbReference>